<geneLocation type="mitochondrion" evidence="1"/>
<gene>
    <name evidence="1" type="ORF">ABT39_MTgene5730</name>
</gene>
<keyword evidence="1" id="KW-0496">Mitochondrion</keyword>
<protein>
    <submittedName>
        <fullName evidence="1">Uncharacterized protein</fullName>
    </submittedName>
</protein>
<reference evidence="1" key="1">
    <citation type="journal article" date="2015" name="Genome Biol. Evol.">
        <title>Organellar Genomes of White Spruce (Picea glauca): Assembly and Annotation.</title>
        <authorList>
            <person name="Jackman S.D."/>
            <person name="Warren R.L."/>
            <person name="Gibb E.A."/>
            <person name="Vandervalk B.P."/>
            <person name="Mohamadi H."/>
            <person name="Chu J."/>
            <person name="Raymond A."/>
            <person name="Pleasance S."/>
            <person name="Coope R."/>
            <person name="Wildung M.R."/>
            <person name="Ritland C.E."/>
            <person name="Bousquet J."/>
            <person name="Jones S.J."/>
            <person name="Bohlmann J."/>
            <person name="Birol I."/>
        </authorList>
    </citation>
    <scope>NUCLEOTIDE SEQUENCE [LARGE SCALE GENOMIC DNA]</scope>
    <source>
        <tissue evidence="1">Flushing bud</tissue>
    </source>
</reference>
<dbReference type="EMBL" id="LKAM01000007">
    <property type="protein sequence ID" value="KUM47544.1"/>
    <property type="molecule type" value="Genomic_DNA"/>
</dbReference>
<sequence>MIEKPRKLAFKSSWLSQESFYIRISSRRGLNALCAELNEKNGEVLFSWGISFEEFHSRSVASTTKVHLLTSAIDTVRAHMSEHQYVQQMDLFGRWIYSKGSLGTPEVLSFPYSWGDLGYEKCYTLLWLAQKLVSHHQTGSSSQLCIIGPTGSQKTLLVQMLSSFFHLYYALATLDNLGGAEYGW</sequence>
<organism evidence="1">
    <name type="scientific">Picea glauca</name>
    <name type="common">White spruce</name>
    <name type="synonym">Pinus glauca</name>
    <dbReference type="NCBI Taxonomy" id="3330"/>
    <lineage>
        <taxon>Eukaryota</taxon>
        <taxon>Viridiplantae</taxon>
        <taxon>Streptophyta</taxon>
        <taxon>Embryophyta</taxon>
        <taxon>Tracheophyta</taxon>
        <taxon>Spermatophyta</taxon>
        <taxon>Pinopsida</taxon>
        <taxon>Pinidae</taxon>
        <taxon>Conifers I</taxon>
        <taxon>Pinales</taxon>
        <taxon>Pinaceae</taxon>
        <taxon>Picea</taxon>
    </lineage>
</organism>
<accession>A0A101LY93</accession>
<dbReference type="AlphaFoldDB" id="A0A101LY93"/>
<evidence type="ECO:0000313" key="1">
    <source>
        <dbReference type="EMBL" id="KUM47544.1"/>
    </source>
</evidence>
<name>A0A101LY93_PICGL</name>
<proteinExistence type="predicted"/>
<comment type="caution">
    <text evidence="1">The sequence shown here is derived from an EMBL/GenBank/DDBJ whole genome shotgun (WGS) entry which is preliminary data.</text>
</comment>